<evidence type="ECO:0000256" key="5">
    <source>
        <dbReference type="SAM" id="MobiDB-lite"/>
    </source>
</evidence>
<evidence type="ECO:0000256" key="1">
    <source>
        <dbReference type="ARBA" id="ARBA00005234"/>
    </source>
</evidence>
<feature type="compositionally biased region" description="Basic residues" evidence="5">
    <location>
        <begin position="159"/>
        <end position="176"/>
    </location>
</feature>
<dbReference type="EMBL" id="JAVFKY010000001">
    <property type="protein sequence ID" value="KAK5582421.1"/>
    <property type="molecule type" value="Genomic_DNA"/>
</dbReference>
<dbReference type="InterPro" id="IPR038765">
    <property type="entry name" value="Papain-like_cys_pep_sf"/>
</dbReference>
<dbReference type="GO" id="GO:0006508">
    <property type="term" value="P:proteolysis"/>
    <property type="evidence" value="ECO:0007669"/>
    <property type="project" value="UniProtKB-KW"/>
</dbReference>
<dbReference type="GO" id="GO:0016929">
    <property type="term" value="F:deSUMOylase activity"/>
    <property type="evidence" value="ECO:0007669"/>
    <property type="project" value="TreeGrafter"/>
</dbReference>
<dbReference type="PANTHER" id="PTHR12606:SF141">
    <property type="entry name" value="GH15225P-RELATED"/>
    <property type="match status" value="1"/>
</dbReference>
<keyword evidence="4" id="KW-0788">Thiol protease</keyword>
<dbReference type="SUPFAM" id="SSF54001">
    <property type="entry name" value="Cysteine proteinases"/>
    <property type="match status" value="1"/>
</dbReference>
<comment type="similarity">
    <text evidence="1">Belongs to the peptidase C48 family.</text>
</comment>
<dbReference type="GO" id="GO:0060255">
    <property type="term" value="P:regulation of macromolecule metabolic process"/>
    <property type="evidence" value="ECO:0007669"/>
    <property type="project" value="UniProtKB-ARBA"/>
</dbReference>
<dbReference type="GO" id="GO:0080090">
    <property type="term" value="P:regulation of primary metabolic process"/>
    <property type="evidence" value="ECO:0007669"/>
    <property type="project" value="UniProtKB-ARBA"/>
</dbReference>
<feature type="region of interest" description="Disordered" evidence="5">
    <location>
        <begin position="59"/>
        <end position="85"/>
    </location>
</feature>
<evidence type="ECO:0000313" key="8">
    <source>
        <dbReference type="Proteomes" id="UP001344447"/>
    </source>
</evidence>
<dbReference type="PROSITE" id="PS50600">
    <property type="entry name" value="ULP_PROTEASE"/>
    <property type="match status" value="1"/>
</dbReference>
<dbReference type="Pfam" id="PF02902">
    <property type="entry name" value="Peptidase_C48"/>
    <property type="match status" value="1"/>
</dbReference>
<evidence type="ECO:0000259" key="6">
    <source>
        <dbReference type="PROSITE" id="PS50600"/>
    </source>
</evidence>
<feature type="compositionally biased region" description="Low complexity" evidence="5">
    <location>
        <begin position="138"/>
        <end position="153"/>
    </location>
</feature>
<feature type="compositionally biased region" description="Polar residues" evidence="5">
    <location>
        <begin position="339"/>
        <end position="356"/>
    </location>
</feature>
<evidence type="ECO:0000256" key="3">
    <source>
        <dbReference type="ARBA" id="ARBA00022801"/>
    </source>
</evidence>
<feature type="region of interest" description="Disordered" evidence="5">
    <location>
        <begin position="138"/>
        <end position="249"/>
    </location>
</feature>
<feature type="domain" description="Ubiquitin-like protease family profile" evidence="6">
    <location>
        <begin position="527"/>
        <end position="700"/>
    </location>
</feature>
<keyword evidence="3" id="KW-0378">Hydrolase</keyword>
<feature type="region of interest" description="Disordered" evidence="5">
    <location>
        <begin position="339"/>
        <end position="367"/>
    </location>
</feature>
<name>A0AAN7YWM7_9MYCE</name>
<feature type="compositionally biased region" description="Low complexity" evidence="5">
    <location>
        <begin position="191"/>
        <end position="232"/>
    </location>
</feature>
<dbReference type="PANTHER" id="PTHR12606">
    <property type="entry name" value="SENTRIN/SUMO-SPECIFIC PROTEASE"/>
    <property type="match status" value="1"/>
</dbReference>
<sequence>MTTQFNNKVGTLFNSLKRKLFEENEENYNNIQYTSTTTTQPTNINTNIPIKKKRNKYYYNQQHQQQQKQNRQQQQKQQKQQQQQQYSFNFYRPSIFNKLIIPDFNLHDIVTSVKSYLFTNSNNNKTFSLFHNPFISNNNSSENNQNNQNYNNNLDNKRTAAKRLPKSKISNRKKRNSLTVPNHFHINLTMNENNSNSNNNENNNNNNENNNNNDNINNMVNSLNINDNDNNITQYDSDDDNNNLYLSDKPQNQSFVDYIQSQKENDDFNESVNVLINDYSSLSVESQIKSPQTSPTTTTTTTTTATALTSTTTTDELISPSKSKFSDYQYFNNNSPSFNKKLSTSISPKSRVSPFSQQHQHQHQQESIPFSLEELKSDDNRPIFIESDDEDSFNDNKETVLGNEESNYLNKSTQKSLISSFRPKETPSFENLINQIEQNDDNVFWGKMEKQVQKERDDEIGSLLQKLQSLSSSSNKYNLFKTIEERMEMEKKKKPTLRQLTKDENQTIDDIFRNGRPDDLISELPLAEVKRSDLRLLLPGKWLNDEVINFYMEVLKIRDLEKKKNSGGDFPKCHFFNTFFYPKLCNDNHTYNYEKVRRWTARVNLFEMDKIIIPIHLGNHWCLAVINFKAKQFEYYDSLLGSNKECLTKLRKYISDEMQNKSKQGAVNLDEFKDFMPKEIPIQQNGYDCGVFMCKYAEFCSKGANLTFTQEEITQYRRRMVLEISKKQIID</sequence>
<comment type="caution">
    <text evidence="7">The sequence shown here is derived from an EMBL/GenBank/DDBJ whole genome shotgun (WGS) entry which is preliminary data.</text>
</comment>
<dbReference type="FunFam" id="3.40.395.10:FF:000001">
    <property type="entry name" value="Sentrin-specific protease 1"/>
    <property type="match status" value="1"/>
</dbReference>
<keyword evidence="8" id="KW-1185">Reference proteome</keyword>
<gene>
    <name evidence="7" type="ORF">RB653_004006</name>
</gene>
<dbReference type="Proteomes" id="UP001344447">
    <property type="component" value="Unassembled WGS sequence"/>
</dbReference>
<reference evidence="7 8" key="1">
    <citation type="submission" date="2023-11" db="EMBL/GenBank/DDBJ databases">
        <title>Dfirmibasis_genome.</title>
        <authorList>
            <person name="Edelbroek B."/>
            <person name="Kjellin J."/>
            <person name="Jerlstrom-Hultqvist J."/>
            <person name="Soderbom F."/>
        </authorList>
    </citation>
    <scope>NUCLEOTIDE SEQUENCE [LARGE SCALE GENOMIC DNA]</scope>
    <source>
        <strain evidence="7 8">TNS-C-14</strain>
    </source>
</reference>
<evidence type="ECO:0000313" key="7">
    <source>
        <dbReference type="EMBL" id="KAK5582421.1"/>
    </source>
</evidence>
<dbReference type="GO" id="GO:0005634">
    <property type="term" value="C:nucleus"/>
    <property type="evidence" value="ECO:0007669"/>
    <property type="project" value="TreeGrafter"/>
</dbReference>
<dbReference type="Gene3D" id="3.40.395.10">
    <property type="entry name" value="Adenoviral Proteinase, Chain A"/>
    <property type="match status" value="1"/>
</dbReference>
<proteinExistence type="inferred from homology"/>
<keyword evidence="2" id="KW-0645">Protease</keyword>
<protein>
    <recommendedName>
        <fullName evidence="6">Ubiquitin-like protease family profile domain-containing protein</fullName>
    </recommendedName>
</protein>
<dbReference type="AlphaFoldDB" id="A0AAN7YWM7"/>
<organism evidence="7 8">
    <name type="scientific">Dictyostelium firmibasis</name>
    <dbReference type="NCBI Taxonomy" id="79012"/>
    <lineage>
        <taxon>Eukaryota</taxon>
        <taxon>Amoebozoa</taxon>
        <taxon>Evosea</taxon>
        <taxon>Eumycetozoa</taxon>
        <taxon>Dictyostelia</taxon>
        <taxon>Dictyosteliales</taxon>
        <taxon>Dictyosteliaceae</taxon>
        <taxon>Dictyostelium</taxon>
    </lineage>
</organism>
<evidence type="ECO:0000256" key="4">
    <source>
        <dbReference type="ARBA" id="ARBA00022807"/>
    </source>
</evidence>
<dbReference type="GO" id="GO:0016926">
    <property type="term" value="P:protein desumoylation"/>
    <property type="evidence" value="ECO:0007669"/>
    <property type="project" value="TreeGrafter"/>
</dbReference>
<dbReference type="InterPro" id="IPR003653">
    <property type="entry name" value="Peptidase_C48_C"/>
</dbReference>
<accession>A0AAN7YWM7</accession>
<evidence type="ECO:0000256" key="2">
    <source>
        <dbReference type="ARBA" id="ARBA00022670"/>
    </source>
</evidence>